<accession>A0A939J089</accession>
<comment type="caution">
    <text evidence="2">The sequence shown here is derived from an EMBL/GenBank/DDBJ whole genome shotgun (WGS) entry which is preliminary data.</text>
</comment>
<evidence type="ECO:0000313" key="2">
    <source>
        <dbReference type="EMBL" id="MBN9670856.1"/>
    </source>
</evidence>
<reference evidence="2" key="1">
    <citation type="submission" date="2020-12" db="EMBL/GenBank/DDBJ databases">
        <title>Oil enriched cultivation method for isolating marine PHA-producing bacteria.</title>
        <authorList>
            <person name="Zheng W."/>
            <person name="Yu S."/>
            <person name="Huang Y."/>
        </authorList>
    </citation>
    <scope>NUCLEOTIDE SEQUENCE</scope>
    <source>
        <strain evidence="2">SY-2-12</strain>
    </source>
</reference>
<dbReference type="InterPro" id="IPR001893">
    <property type="entry name" value="Cys-rich_GLG1_repeat"/>
</dbReference>
<gene>
    <name evidence="2" type="ORF">JF539_10960</name>
</gene>
<evidence type="ECO:0000313" key="3">
    <source>
        <dbReference type="Proteomes" id="UP000664096"/>
    </source>
</evidence>
<keyword evidence="1" id="KW-0732">Signal</keyword>
<sequence>MTMQIRKRLLGILLAASCASAVSAPLALAQTTITPEMKAKARQTMSVCRADYQKFCANVPRGNGRILSCLNANMNQLQQACAAALQELPPPPGTN</sequence>
<dbReference type="GO" id="GO:0016020">
    <property type="term" value="C:membrane"/>
    <property type="evidence" value="ECO:0007669"/>
    <property type="project" value="InterPro"/>
</dbReference>
<evidence type="ECO:0000256" key="1">
    <source>
        <dbReference type="SAM" id="SignalP"/>
    </source>
</evidence>
<dbReference type="RefSeq" id="WP_207140425.1">
    <property type="nucleotide sequence ID" value="NZ_JAEKJZ010000001.1"/>
</dbReference>
<dbReference type="EMBL" id="JAEKJZ010000001">
    <property type="protein sequence ID" value="MBN9670856.1"/>
    <property type="molecule type" value="Genomic_DNA"/>
</dbReference>
<proteinExistence type="predicted"/>
<feature type="signal peptide" evidence="1">
    <location>
        <begin position="1"/>
        <end position="29"/>
    </location>
</feature>
<feature type="chain" id="PRO_5037833271" evidence="1">
    <location>
        <begin position="30"/>
        <end position="95"/>
    </location>
</feature>
<organism evidence="2 3">
    <name type="scientific">Roseibium aggregatum</name>
    <dbReference type="NCBI Taxonomy" id="187304"/>
    <lineage>
        <taxon>Bacteria</taxon>
        <taxon>Pseudomonadati</taxon>
        <taxon>Pseudomonadota</taxon>
        <taxon>Alphaproteobacteria</taxon>
        <taxon>Hyphomicrobiales</taxon>
        <taxon>Stappiaceae</taxon>
        <taxon>Roseibium</taxon>
    </lineage>
</organism>
<dbReference type="AlphaFoldDB" id="A0A939J089"/>
<dbReference type="Proteomes" id="UP000664096">
    <property type="component" value="Unassembled WGS sequence"/>
</dbReference>
<dbReference type="Pfam" id="PF00839">
    <property type="entry name" value="Cys_rich_FGFR"/>
    <property type="match status" value="1"/>
</dbReference>
<protein>
    <submittedName>
        <fullName evidence="2">Cysteine rich repeat-containing protein</fullName>
    </submittedName>
</protein>
<name>A0A939J089_9HYPH</name>